<name>A0A9X0DJY1_9HELO</name>
<comment type="caution">
    <text evidence="2">The sequence shown here is derived from an EMBL/GenBank/DDBJ whole genome shotgun (WGS) entry which is preliminary data.</text>
</comment>
<reference evidence="2" key="1">
    <citation type="submission" date="2022-11" db="EMBL/GenBank/DDBJ databases">
        <title>Genome Resource of Sclerotinia nivalis Strain SnTB1, a Plant Pathogen Isolated from American Ginseng.</title>
        <authorList>
            <person name="Fan S."/>
        </authorList>
    </citation>
    <scope>NUCLEOTIDE SEQUENCE</scope>
    <source>
        <strain evidence="2">SnTB1</strain>
    </source>
</reference>
<proteinExistence type="predicted"/>
<evidence type="ECO:0000313" key="2">
    <source>
        <dbReference type="EMBL" id="KAJ8065130.1"/>
    </source>
</evidence>
<sequence length="230" mass="26587">MLERNGMQGCVPRLYAMWKEEDGQLFLVMETLKGGTLQCMWPALENSEKEVILSKLGDILSRIRKLPHGNVFGSVDGGSVPHHLFYSSVNDPLVSGPFNTERDFVRGLIARSRWEARRNGKHSYLADFFEEQLLGVLTVMNRKPVFTHSDIQRKNILVERLGGNLNREGEEFRVSVVDWESAGWYPVWWEYVAAFFAFRWSDDWCSRIVEAVDAWLAEAAMMKMIYLDLF</sequence>
<dbReference type="SUPFAM" id="SSF56112">
    <property type="entry name" value="Protein kinase-like (PK-like)"/>
    <property type="match status" value="1"/>
</dbReference>
<gene>
    <name evidence="2" type="ORF">OCU04_005843</name>
</gene>
<organism evidence="2 3">
    <name type="scientific">Sclerotinia nivalis</name>
    <dbReference type="NCBI Taxonomy" id="352851"/>
    <lineage>
        <taxon>Eukaryota</taxon>
        <taxon>Fungi</taxon>
        <taxon>Dikarya</taxon>
        <taxon>Ascomycota</taxon>
        <taxon>Pezizomycotina</taxon>
        <taxon>Leotiomycetes</taxon>
        <taxon>Helotiales</taxon>
        <taxon>Sclerotiniaceae</taxon>
        <taxon>Sclerotinia</taxon>
    </lineage>
</organism>
<dbReference type="Gene3D" id="3.90.1200.10">
    <property type="match status" value="1"/>
</dbReference>
<dbReference type="PANTHER" id="PTHR21310:SF48">
    <property type="entry name" value="AMINOGLYCOSIDE PHOSPHOTRANSFERASE DOMAIN-CONTAINING PROTEIN"/>
    <property type="match status" value="1"/>
</dbReference>
<evidence type="ECO:0000313" key="3">
    <source>
        <dbReference type="Proteomes" id="UP001152300"/>
    </source>
</evidence>
<keyword evidence="3" id="KW-1185">Reference proteome</keyword>
<dbReference type="PANTHER" id="PTHR21310">
    <property type="entry name" value="AMINOGLYCOSIDE PHOSPHOTRANSFERASE-RELATED-RELATED"/>
    <property type="match status" value="1"/>
</dbReference>
<feature type="domain" description="Aminoglycoside phosphotransferase" evidence="1">
    <location>
        <begin position="11"/>
        <end position="214"/>
    </location>
</feature>
<dbReference type="EMBL" id="JAPEIS010000006">
    <property type="protein sequence ID" value="KAJ8065130.1"/>
    <property type="molecule type" value="Genomic_DNA"/>
</dbReference>
<dbReference type="Proteomes" id="UP001152300">
    <property type="component" value="Unassembled WGS sequence"/>
</dbReference>
<dbReference type="InterPro" id="IPR002575">
    <property type="entry name" value="Aminoglycoside_PTrfase"/>
</dbReference>
<dbReference type="InterPro" id="IPR051678">
    <property type="entry name" value="AGP_Transferase"/>
</dbReference>
<dbReference type="OrthoDB" id="4177236at2759"/>
<evidence type="ECO:0000259" key="1">
    <source>
        <dbReference type="Pfam" id="PF01636"/>
    </source>
</evidence>
<accession>A0A9X0DJY1</accession>
<dbReference type="AlphaFoldDB" id="A0A9X0DJY1"/>
<dbReference type="InterPro" id="IPR011009">
    <property type="entry name" value="Kinase-like_dom_sf"/>
</dbReference>
<protein>
    <recommendedName>
        <fullName evidence="1">Aminoglycoside phosphotransferase domain-containing protein</fullName>
    </recommendedName>
</protein>
<dbReference type="Pfam" id="PF01636">
    <property type="entry name" value="APH"/>
    <property type="match status" value="1"/>
</dbReference>